<dbReference type="Gene3D" id="3.40.1580.10">
    <property type="entry name" value="SMI1/KNR4-like"/>
    <property type="match status" value="1"/>
</dbReference>
<evidence type="ECO:0000259" key="1">
    <source>
        <dbReference type="Pfam" id="PF09346"/>
    </source>
</evidence>
<dbReference type="InterPro" id="IPR037883">
    <property type="entry name" value="Knr4/Smi1-like_sf"/>
</dbReference>
<evidence type="ECO:0000313" key="3">
    <source>
        <dbReference type="Proteomes" id="UP000240506"/>
    </source>
</evidence>
<dbReference type="Proteomes" id="UP000240506">
    <property type="component" value="Unassembled WGS sequence"/>
</dbReference>
<evidence type="ECO:0000313" key="2">
    <source>
        <dbReference type="EMBL" id="PTA50280.1"/>
    </source>
</evidence>
<reference evidence="2 3" key="1">
    <citation type="submission" date="2018-03" db="EMBL/GenBank/DDBJ databases">
        <authorList>
            <person name="Dailey F.E."/>
        </authorList>
    </citation>
    <scope>NUCLEOTIDE SEQUENCE [LARGE SCALE GENOMIC DNA]</scope>
    <source>
        <strain evidence="2 3">CW7</strain>
    </source>
</reference>
<dbReference type="RefSeq" id="WP_107882925.1">
    <property type="nucleotide sequence ID" value="NZ_PYSG01000002.1"/>
</dbReference>
<dbReference type="InterPro" id="IPR018958">
    <property type="entry name" value="Knr4/Smi1-like_dom"/>
</dbReference>
<dbReference type="SUPFAM" id="SSF160631">
    <property type="entry name" value="SMI1/KNR4-like"/>
    <property type="match status" value="1"/>
</dbReference>
<protein>
    <submittedName>
        <fullName evidence="2">SMI1/KNR4 family protein</fullName>
    </submittedName>
</protein>
<name>A0ABX5HU94_9GAMM</name>
<sequence length="130" mass="14916">MPFNLSEEQLAKSEKELGAILPYEYREAMKLNNGDEALTEENEWEFYPVKDNSDKKRLSRTCNHILYETESCKNFGNFPKNALAIAGNGSGDQMVLLKESEIYLNAVFLWQHETGELQELASSFCEIKKL</sequence>
<comment type="caution">
    <text evidence="2">The sequence shown here is derived from an EMBL/GenBank/DDBJ whole genome shotgun (WGS) entry which is preliminary data.</text>
</comment>
<organism evidence="2 3">
    <name type="scientific">Shewanella morhuae</name>
    <dbReference type="NCBI Taxonomy" id="365591"/>
    <lineage>
        <taxon>Bacteria</taxon>
        <taxon>Pseudomonadati</taxon>
        <taxon>Pseudomonadota</taxon>
        <taxon>Gammaproteobacteria</taxon>
        <taxon>Alteromonadales</taxon>
        <taxon>Shewanellaceae</taxon>
        <taxon>Shewanella</taxon>
    </lineage>
</organism>
<proteinExistence type="predicted"/>
<dbReference type="Pfam" id="PF09346">
    <property type="entry name" value="SMI1_KNR4"/>
    <property type="match status" value="1"/>
</dbReference>
<accession>A0ABX5HU94</accession>
<keyword evidence="3" id="KW-1185">Reference proteome</keyword>
<reference evidence="2 3" key="2">
    <citation type="submission" date="2018-04" db="EMBL/GenBank/DDBJ databases">
        <title>Genomic sequence of a freshwater isolate of Shewanella morhuae.</title>
        <authorList>
            <person name="Castillo D.E."/>
            <person name="Gram L."/>
        </authorList>
    </citation>
    <scope>NUCLEOTIDE SEQUENCE [LARGE SCALE GENOMIC DNA]</scope>
    <source>
        <strain evidence="2 3">CW7</strain>
    </source>
</reference>
<dbReference type="EMBL" id="PYSG01000002">
    <property type="protein sequence ID" value="PTA50280.1"/>
    <property type="molecule type" value="Genomic_DNA"/>
</dbReference>
<feature type="domain" description="Knr4/Smi1-like" evidence="1">
    <location>
        <begin position="5"/>
        <end position="124"/>
    </location>
</feature>
<gene>
    <name evidence="2" type="ORF">C9I43_07060</name>
</gene>